<proteinExistence type="predicted"/>
<dbReference type="AlphaFoldDB" id="B9JKX4"/>
<dbReference type="STRING" id="311403.Arad_9549"/>
<reference evidence="2 3" key="1">
    <citation type="journal article" date="2009" name="J. Bacteriol.">
        <title>Genome sequences of three Agrobacterium biovars help elucidate the evolution of multichromosome genomes in bacteria.</title>
        <authorList>
            <person name="Slater S.C."/>
            <person name="Goldman B.S."/>
            <person name="Goodner B."/>
            <person name="Setubal J.C."/>
            <person name="Farrand S.K."/>
            <person name="Nester E.W."/>
            <person name="Burr T.J."/>
            <person name="Banta L."/>
            <person name="Dickerman A.W."/>
            <person name="Paulsen I."/>
            <person name="Otten L."/>
            <person name="Suen G."/>
            <person name="Welch R."/>
            <person name="Almeida N.F."/>
            <person name="Arnold F."/>
            <person name="Burton O.T."/>
            <person name="Du Z."/>
            <person name="Ewing A."/>
            <person name="Godsy E."/>
            <person name="Heisel S."/>
            <person name="Houmiel K.L."/>
            <person name="Jhaveri J."/>
            <person name="Lu J."/>
            <person name="Miller N.M."/>
            <person name="Norton S."/>
            <person name="Chen Q."/>
            <person name="Phoolcharoen W."/>
            <person name="Ohlin V."/>
            <person name="Ondrusek D."/>
            <person name="Pride N."/>
            <person name="Stricklin S.L."/>
            <person name="Sun J."/>
            <person name="Wheeler C."/>
            <person name="Wilson L."/>
            <person name="Zhu H."/>
            <person name="Wood D.W."/>
        </authorList>
    </citation>
    <scope>NUCLEOTIDE SEQUENCE [LARGE SCALE GENOMIC DNA]</scope>
    <source>
        <strain evidence="3">K84 / ATCC BAA-868</strain>
    </source>
</reference>
<dbReference type="KEGG" id="ara:Arad_9549"/>
<dbReference type="Proteomes" id="UP000001600">
    <property type="component" value="Chromosome 2"/>
</dbReference>
<dbReference type="InterPro" id="IPR036844">
    <property type="entry name" value="Hint_dom_sf"/>
</dbReference>
<dbReference type="RefSeq" id="WP_015917851.1">
    <property type="nucleotide sequence ID" value="NC_011983.1"/>
</dbReference>
<protein>
    <recommendedName>
        <fullName evidence="1">Hedgehog/Intein (Hint) domain-containing protein</fullName>
    </recommendedName>
</protein>
<evidence type="ECO:0000259" key="1">
    <source>
        <dbReference type="Pfam" id="PF13403"/>
    </source>
</evidence>
<feature type="domain" description="Hedgehog/Intein (Hint)" evidence="1">
    <location>
        <begin position="202"/>
        <end position="335"/>
    </location>
</feature>
<accession>B9JKX4</accession>
<evidence type="ECO:0000313" key="3">
    <source>
        <dbReference type="Proteomes" id="UP000001600"/>
    </source>
</evidence>
<sequence length="395" mass="41985">MALVTIGLLEDQTTTLNASNWTSTNTLQLNVVASSTLIIDNIDVSLTNIIGGGVLSNTVIQLVNAGNITVNPSLLTLGVGSVMSYQIGFNSTLTINSGLLSVGLLQATTIDFTNSGGGGHFIFTPPVIGLSVSGPPTVTNVHIGDRITVVGSTSIGQSGNVVSFYGPALLGLPIHLISYTIPEGIQYLYRPADETLTFTSNCFLQGTRIATPAGEVPVESLCEGDEVLTLENGPAPVKWIGRRTIDPKMVDNPREHLPVRVIAGALAENVPHGDLLVSPDHCIYVADALIPAKLLINGTTISQILTLQPITYFHIELEAHDIVWAEGAPAETYLDLGNRHTFLEPGVLLFTSPARNQASSRYPIAYEGLAVDRARMLVESRREVLGISEEKTTAA</sequence>
<organism evidence="2 3">
    <name type="scientific">Rhizobium rhizogenes (strain K84 / ATCC BAA-868)</name>
    <name type="common">Agrobacterium radiobacter</name>
    <dbReference type="NCBI Taxonomy" id="311403"/>
    <lineage>
        <taxon>Bacteria</taxon>
        <taxon>Pseudomonadati</taxon>
        <taxon>Pseudomonadota</taxon>
        <taxon>Alphaproteobacteria</taxon>
        <taxon>Hyphomicrobiales</taxon>
        <taxon>Rhizobiaceae</taxon>
        <taxon>Rhizobium/Agrobacterium group</taxon>
        <taxon>Rhizobium</taxon>
    </lineage>
</organism>
<dbReference type="Pfam" id="PF13403">
    <property type="entry name" value="Hint_2"/>
    <property type="match status" value="1"/>
</dbReference>
<dbReference type="Gene3D" id="2.170.16.10">
    <property type="entry name" value="Hedgehog/Intein (Hint) domain"/>
    <property type="match status" value="1"/>
</dbReference>
<dbReference type="eggNOG" id="COG3210">
    <property type="taxonomic scope" value="Bacteria"/>
</dbReference>
<dbReference type="HOGENOM" id="CLU_695662_0_0_5"/>
<gene>
    <name evidence="2" type="ordered locus">Arad_9549</name>
</gene>
<evidence type="ECO:0000313" key="2">
    <source>
        <dbReference type="EMBL" id="ACM30566.1"/>
    </source>
</evidence>
<dbReference type="EMBL" id="CP000629">
    <property type="protein sequence ID" value="ACM30566.1"/>
    <property type="molecule type" value="Genomic_DNA"/>
</dbReference>
<dbReference type="SUPFAM" id="SSF51294">
    <property type="entry name" value="Hedgehog/intein (Hint) domain"/>
    <property type="match status" value="1"/>
</dbReference>
<name>B9JKX4_RHIR8</name>
<dbReference type="InterPro" id="IPR028992">
    <property type="entry name" value="Hedgehog/Intein_dom"/>
</dbReference>